<accession>A0A2W7IA99</accession>
<protein>
    <submittedName>
        <fullName evidence="2">Cytochrome c oxidase cbb3-type subunit 4</fullName>
    </submittedName>
</protein>
<proteinExistence type="predicted"/>
<gene>
    <name evidence="2" type="ORF">C8P66_11774</name>
</gene>
<evidence type="ECO:0000313" key="2">
    <source>
        <dbReference type="EMBL" id="PZW43048.1"/>
    </source>
</evidence>
<name>A0A2W7IA99_9PROT</name>
<keyword evidence="1" id="KW-0472">Membrane</keyword>
<dbReference type="RefSeq" id="WP_211314161.1">
    <property type="nucleotide sequence ID" value="NZ_QKYU01000017.1"/>
</dbReference>
<keyword evidence="3" id="KW-1185">Reference proteome</keyword>
<dbReference type="Pfam" id="PF05545">
    <property type="entry name" value="FixQ"/>
    <property type="match status" value="1"/>
</dbReference>
<comment type="caution">
    <text evidence="2">The sequence shown here is derived from an EMBL/GenBank/DDBJ whole genome shotgun (WGS) entry which is preliminary data.</text>
</comment>
<dbReference type="Proteomes" id="UP000249688">
    <property type="component" value="Unassembled WGS sequence"/>
</dbReference>
<feature type="transmembrane region" description="Helical" evidence="1">
    <location>
        <begin position="12"/>
        <end position="30"/>
    </location>
</feature>
<reference evidence="2 3" key="1">
    <citation type="submission" date="2018-06" db="EMBL/GenBank/DDBJ databases">
        <title>Genomic Encyclopedia of Archaeal and Bacterial Type Strains, Phase II (KMG-II): from individual species to whole genera.</title>
        <authorList>
            <person name="Goeker M."/>
        </authorList>
    </citation>
    <scope>NUCLEOTIDE SEQUENCE [LARGE SCALE GENOMIC DNA]</scope>
    <source>
        <strain evidence="2 3">DSM 24525</strain>
    </source>
</reference>
<sequence>MDMIRMHEILSAIWVVWFFLIFTGILVWVLRPGSREAARRHAQIPFRHDPN</sequence>
<dbReference type="InterPro" id="IPR008621">
    <property type="entry name" value="Cbb3-typ_cyt_oxidase_comp"/>
</dbReference>
<keyword evidence="1" id="KW-0812">Transmembrane</keyword>
<organism evidence="2 3">
    <name type="scientific">Humitalea rosea</name>
    <dbReference type="NCBI Taxonomy" id="990373"/>
    <lineage>
        <taxon>Bacteria</taxon>
        <taxon>Pseudomonadati</taxon>
        <taxon>Pseudomonadota</taxon>
        <taxon>Alphaproteobacteria</taxon>
        <taxon>Acetobacterales</taxon>
        <taxon>Roseomonadaceae</taxon>
        <taxon>Humitalea</taxon>
    </lineage>
</organism>
<keyword evidence="1" id="KW-1133">Transmembrane helix</keyword>
<evidence type="ECO:0000256" key="1">
    <source>
        <dbReference type="SAM" id="Phobius"/>
    </source>
</evidence>
<dbReference type="EMBL" id="QKYU01000017">
    <property type="protein sequence ID" value="PZW43048.1"/>
    <property type="molecule type" value="Genomic_DNA"/>
</dbReference>
<evidence type="ECO:0000313" key="3">
    <source>
        <dbReference type="Proteomes" id="UP000249688"/>
    </source>
</evidence>
<dbReference type="AlphaFoldDB" id="A0A2W7IA99"/>